<gene>
    <name evidence="1" type="ORF">SAMN05444279_101288</name>
</gene>
<proteinExistence type="predicted"/>
<dbReference type="Proteomes" id="UP000325134">
    <property type="component" value="Unassembled WGS sequence"/>
</dbReference>
<keyword evidence="2" id="KW-1185">Reference proteome</keyword>
<dbReference type="AlphaFoldDB" id="A0A1M4SUL0"/>
<evidence type="ECO:0000313" key="1">
    <source>
        <dbReference type="EMBL" id="SHE35869.1"/>
    </source>
</evidence>
<dbReference type="EMBL" id="FQVK01000001">
    <property type="protein sequence ID" value="SHE35869.1"/>
    <property type="molecule type" value="Genomic_DNA"/>
</dbReference>
<organism evidence="1 2">
    <name type="scientific">Ruegeria intermedia</name>
    <dbReference type="NCBI Taxonomy" id="996115"/>
    <lineage>
        <taxon>Bacteria</taxon>
        <taxon>Pseudomonadati</taxon>
        <taxon>Pseudomonadota</taxon>
        <taxon>Alphaproteobacteria</taxon>
        <taxon>Rhodobacterales</taxon>
        <taxon>Roseobacteraceae</taxon>
        <taxon>Ruegeria</taxon>
    </lineage>
</organism>
<name>A0A1M4SUL0_9RHOB</name>
<reference evidence="1 2" key="1">
    <citation type="submission" date="2016-11" db="EMBL/GenBank/DDBJ databases">
        <authorList>
            <person name="Varghese N."/>
            <person name="Submissions S."/>
        </authorList>
    </citation>
    <scope>NUCLEOTIDE SEQUENCE [LARGE SCALE GENOMIC DNA]</scope>
    <source>
        <strain evidence="1 2">DSM 29341</strain>
    </source>
</reference>
<evidence type="ECO:0000313" key="2">
    <source>
        <dbReference type="Proteomes" id="UP000325134"/>
    </source>
</evidence>
<sequence length="185" mass="19369">MVASKLKRSANHVVGSYRLGEIGLPSGNISGSKRGSQSGGSLTILKGNRQFIATEDGVTELAEPAEGPAKGLELKLERLLLRCSPGGILEVAPEDVVSNRDAEGYRVLPQQAGLLQLARNGAITQTSEGYFKIVKPIPRFPAGPNGGHSVRFMLGEGVAMPGGSPGHSRFIGAETGKCVAGPRRR</sequence>
<accession>A0A1M4SUL0</accession>
<protein>
    <submittedName>
        <fullName evidence="1">Uncharacterized protein</fullName>
    </submittedName>
</protein>